<accession>A0A6A6F8V2</accession>
<protein>
    <recommendedName>
        <fullName evidence="4">FAD/NAD(P)-binding domain-containing protein</fullName>
    </recommendedName>
</protein>
<dbReference type="SUPFAM" id="SSF51905">
    <property type="entry name" value="FAD/NAD(P)-binding domain"/>
    <property type="match status" value="1"/>
</dbReference>
<dbReference type="Gene3D" id="3.50.50.60">
    <property type="entry name" value="FAD/NAD(P)-binding domain"/>
    <property type="match status" value="3"/>
</dbReference>
<gene>
    <name evidence="2" type="ORF">CERZMDRAFT_99880</name>
</gene>
<evidence type="ECO:0000256" key="1">
    <source>
        <dbReference type="ARBA" id="ARBA00010139"/>
    </source>
</evidence>
<organism evidence="2 3">
    <name type="scientific">Cercospora zeae-maydis SCOH1-5</name>
    <dbReference type="NCBI Taxonomy" id="717836"/>
    <lineage>
        <taxon>Eukaryota</taxon>
        <taxon>Fungi</taxon>
        <taxon>Dikarya</taxon>
        <taxon>Ascomycota</taxon>
        <taxon>Pezizomycotina</taxon>
        <taxon>Dothideomycetes</taxon>
        <taxon>Dothideomycetidae</taxon>
        <taxon>Mycosphaerellales</taxon>
        <taxon>Mycosphaerellaceae</taxon>
        <taxon>Cercospora</taxon>
    </lineage>
</organism>
<evidence type="ECO:0000313" key="3">
    <source>
        <dbReference type="Proteomes" id="UP000799539"/>
    </source>
</evidence>
<dbReference type="PANTHER" id="PTHR42877">
    <property type="entry name" value="L-ORNITHINE N(5)-MONOOXYGENASE-RELATED"/>
    <property type="match status" value="1"/>
</dbReference>
<proteinExistence type="inferred from homology"/>
<name>A0A6A6F8V2_9PEZI</name>
<evidence type="ECO:0000313" key="2">
    <source>
        <dbReference type="EMBL" id="KAF2209821.1"/>
    </source>
</evidence>
<sequence length="493" mass="56172">MAPTMFERDVNLTHEIDAARQTMITTQTTMANGDCVHDQRTHVDDQFIRKAIEISNPNALRLALYQVIGDPELAKMRTRRHAVRGGAMYAHVLDESEIPALHEKAFAYLSQLDSRKAMPPPPSKAEARKMMDIWGDEPIDDADFQFNYEELAYDEFPRTTQWTDKKPSADKINAFKIIVIGGGISGVATAVQFKNLGLNFQVLERQHDIGGTWLLNTYLDARETRAYLAYVVQQHGVRNHFLFNREVTRAVEVVTCNAIVSGSGLFATPNSKPDIPGIDDFKGHIFHTAKWDHSVEYKDKPVALLDSYRNPVDEYSRWTFDNMPYYWNWYCYGAHVTAHQLQYLQDIDPEWQAKTGGINERNDKVKAALTDYIQSKAEGQPGLLEKLLPKHAPLVRRLAVDNGFYDMLREDHVELVTENINRFTKAGIETADGKVREFDVVVLGTGFKAEVWARYTADCIIHLLENDKQAIDVRKDVYKTYNEALDKKAATLL</sequence>
<comment type="similarity">
    <text evidence="1">Belongs to the FAD-binding monooxygenase family.</text>
</comment>
<dbReference type="PANTHER" id="PTHR42877:SF4">
    <property type="entry name" value="FAD_NAD(P)-BINDING DOMAIN-CONTAINING PROTEIN-RELATED"/>
    <property type="match status" value="1"/>
</dbReference>
<dbReference type="Pfam" id="PF13450">
    <property type="entry name" value="NAD_binding_8"/>
    <property type="match status" value="1"/>
</dbReference>
<evidence type="ECO:0008006" key="4">
    <source>
        <dbReference type="Google" id="ProtNLM"/>
    </source>
</evidence>
<reference evidence="2" key="1">
    <citation type="journal article" date="2020" name="Stud. Mycol.">
        <title>101 Dothideomycetes genomes: a test case for predicting lifestyles and emergence of pathogens.</title>
        <authorList>
            <person name="Haridas S."/>
            <person name="Albert R."/>
            <person name="Binder M."/>
            <person name="Bloem J."/>
            <person name="Labutti K."/>
            <person name="Salamov A."/>
            <person name="Andreopoulos B."/>
            <person name="Baker S."/>
            <person name="Barry K."/>
            <person name="Bills G."/>
            <person name="Bluhm B."/>
            <person name="Cannon C."/>
            <person name="Castanera R."/>
            <person name="Culley D."/>
            <person name="Daum C."/>
            <person name="Ezra D."/>
            <person name="Gonzalez J."/>
            <person name="Henrissat B."/>
            <person name="Kuo A."/>
            <person name="Liang C."/>
            <person name="Lipzen A."/>
            <person name="Lutzoni F."/>
            <person name="Magnuson J."/>
            <person name="Mondo S."/>
            <person name="Nolan M."/>
            <person name="Ohm R."/>
            <person name="Pangilinan J."/>
            <person name="Park H.-J."/>
            <person name="Ramirez L."/>
            <person name="Alfaro M."/>
            <person name="Sun H."/>
            <person name="Tritt A."/>
            <person name="Yoshinaga Y."/>
            <person name="Zwiers L.-H."/>
            <person name="Turgeon B."/>
            <person name="Goodwin S."/>
            <person name="Spatafora J."/>
            <person name="Crous P."/>
            <person name="Grigoriev I."/>
        </authorList>
    </citation>
    <scope>NUCLEOTIDE SEQUENCE</scope>
    <source>
        <strain evidence="2">SCOH1-5</strain>
    </source>
</reference>
<dbReference type="AlphaFoldDB" id="A0A6A6F8V2"/>
<keyword evidence="3" id="KW-1185">Reference proteome</keyword>
<dbReference type="InterPro" id="IPR036188">
    <property type="entry name" value="FAD/NAD-bd_sf"/>
</dbReference>
<dbReference type="EMBL" id="ML992684">
    <property type="protein sequence ID" value="KAF2209821.1"/>
    <property type="molecule type" value="Genomic_DNA"/>
</dbReference>
<dbReference type="Proteomes" id="UP000799539">
    <property type="component" value="Unassembled WGS sequence"/>
</dbReference>
<dbReference type="InterPro" id="IPR051209">
    <property type="entry name" value="FAD-bind_Monooxygenase_sf"/>
</dbReference>
<dbReference type="OrthoDB" id="74360at2759"/>